<dbReference type="GO" id="GO:0008757">
    <property type="term" value="F:S-adenosylmethionine-dependent methyltransferase activity"/>
    <property type="evidence" value="ECO:0007669"/>
    <property type="project" value="InterPro"/>
</dbReference>
<feature type="domain" description="Methyltransferase type 11" evidence="1">
    <location>
        <begin position="23"/>
        <end position="113"/>
    </location>
</feature>
<sequence length="169" mass="19313">MEERSMDEIMEKISPLVTGNNVLDIGTGFGIVIKALINNKDLKITSIDPETWRFDELKNTFLTEIYENRLKLMNAYAENLPFRDNEFTTTISLFSAHHFKDIIKALDEINRVTSGTIIIADWGPESAGKTNPHSPEQLEIPMSKVKSHGIKNNYAVKDGSMWYMIYKKN</sequence>
<keyword evidence="2" id="KW-0808">Transferase</keyword>
<dbReference type="RefSeq" id="WP_019841317.1">
    <property type="nucleotide sequence ID" value="NZ_CP015363.1"/>
</dbReference>
<evidence type="ECO:0000313" key="2">
    <source>
        <dbReference type="EMBL" id="ARD84933.1"/>
    </source>
</evidence>
<dbReference type="SUPFAM" id="SSF53335">
    <property type="entry name" value="S-adenosyl-L-methionine-dependent methyltransferases"/>
    <property type="match status" value="1"/>
</dbReference>
<dbReference type="CDD" id="cd02440">
    <property type="entry name" value="AdoMet_MTases"/>
    <property type="match status" value="1"/>
</dbReference>
<evidence type="ECO:0000259" key="1">
    <source>
        <dbReference type="Pfam" id="PF08241"/>
    </source>
</evidence>
<gene>
    <name evidence="2" type="ORF">FAD_1052</name>
</gene>
<name>A0A1V0N470_9ARCH</name>
<dbReference type="EMBL" id="CP015363">
    <property type="protein sequence ID" value="ARD84933.1"/>
    <property type="molecule type" value="Genomic_DNA"/>
</dbReference>
<organism evidence="2 3">
    <name type="scientific">Ferroplasma acidiphilum</name>
    <dbReference type="NCBI Taxonomy" id="74969"/>
    <lineage>
        <taxon>Archaea</taxon>
        <taxon>Methanobacteriati</taxon>
        <taxon>Thermoplasmatota</taxon>
        <taxon>Thermoplasmata</taxon>
        <taxon>Thermoplasmatales</taxon>
        <taxon>Ferroplasmaceae</taxon>
        <taxon>Ferroplasma</taxon>
    </lineage>
</organism>
<dbReference type="InterPro" id="IPR013216">
    <property type="entry name" value="Methyltransf_11"/>
</dbReference>
<dbReference type="GO" id="GO:0032259">
    <property type="term" value="P:methylation"/>
    <property type="evidence" value="ECO:0007669"/>
    <property type="project" value="UniProtKB-KW"/>
</dbReference>
<dbReference type="AlphaFoldDB" id="A0A1V0N470"/>
<dbReference type="OrthoDB" id="30774at2157"/>
<dbReference type="GeneID" id="16024272"/>
<dbReference type="KEGG" id="fai:FAD_1052"/>
<keyword evidence="2" id="KW-0489">Methyltransferase</keyword>
<keyword evidence="3" id="KW-1185">Reference proteome</keyword>
<protein>
    <submittedName>
        <fullName evidence="2">SAM-dependent methyltransferase</fullName>
    </submittedName>
</protein>
<dbReference type="STRING" id="74969.FAD_1052"/>
<proteinExistence type="predicted"/>
<accession>A0A1V0N470</accession>
<dbReference type="InterPro" id="IPR029063">
    <property type="entry name" value="SAM-dependent_MTases_sf"/>
</dbReference>
<evidence type="ECO:0000313" key="3">
    <source>
        <dbReference type="Proteomes" id="UP000192050"/>
    </source>
</evidence>
<dbReference type="Pfam" id="PF08241">
    <property type="entry name" value="Methyltransf_11"/>
    <property type="match status" value="1"/>
</dbReference>
<reference evidence="2 3" key="1">
    <citation type="submission" date="2011-10" db="EMBL/GenBank/DDBJ databases">
        <title>Metabolic and evolutionary patterns in the extreme acidophile Ferroplasma acidiphilum.</title>
        <authorList>
            <person name="Golyshina O.V."/>
            <person name="Kozyavkin S.A."/>
            <person name="Tatusov R.L."/>
            <person name="Slesarev A.I."/>
            <person name="Golyshin P.N."/>
        </authorList>
    </citation>
    <scope>NUCLEOTIDE SEQUENCE [LARGE SCALE GENOMIC DNA]</scope>
    <source>
        <strain evidence="3">Y</strain>
    </source>
</reference>
<dbReference type="Proteomes" id="UP000192050">
    <property type="component" value="Chromosome"/>
</dbReference>
<dbReference type="Gene3D" id="3.40.50.150">
    <property type="entry name" value="Vaccinia Virus protein VP39"/>
    <property type="match status" value="1"/>
</dbReference>
<dbReference type="GeneID" id="31676551"/>